<keyword evidence="4 7" id="KW-1133">Transmembrane helix</keyword>
<keyword evidence="3 7" id="KW-0812">Transmembrane</keyword>
<dbReference type="Gene3D" id="1.10.287.110">
    <property type="entry name" value="DnaJ domain"/>
    <property type="match status" value="1"/>
</dbReference>
<feature type="topological domain" description="Cytoplasmic" evidence="7">
    <location>
        <begin position="31"/>
        <end position="259"/>
    </location>
</feature>
<feature type="topological domain" description="Periplasmic" evidence="7">
    <location>
        <begin position="1"/>
        <end position="6"/>
    </location>
</feature>
<dbReference type="InterPro" id="IPR050817">
    <property type="entry name" value="DjlA_DnaK_co-chaperone"/>
</dbReference>
<dbReference type="GO" id="GO:0005886">
    <property type="term" value="C:plasma membrane"/>
    <property type="evidence" value="ECO:0007669"/>
    <property type="project" value="UniProtKB-SubCell"/>
</dbReference>
<evidence type="ECO:0000256" key="7">
    <source>
        <dbReference type="HAMAP-Rule" id="MF_01153"/>
    </source>
</evidence>
<evidence type="ECO:0000256" key="4">
    <source>
        <dbReference type="ARBA" id="ARBA00022989"/>
    </source>
</evidence>
<reference evidence="10" key="2">
    <citation type="submission" date="2020-09" db="EMBL/GenBank/DDBJ databases">
        <authorList>
            <person name="Sun Q."/>
            <person name="Ohkuma M."/>
        </authorList>
    </citation>
    <scope>NUCLEOTIDE SEQUENCE</scope>
    <source>
        <strain evidence="10">JCM 30804</strain>
    </source>
</reference>
<comment type="subcellular location">
    <subcellularLocation>
        <location evidence="7">Cell inner membrane</location>
        <topology evidence="7">Single-pass type III membrane protein</topology>
    </subcellularLocation>
</comment>
<sequence length="259" mass="29117">MRIWGKFFGGAIGFMFGKVVGAIIGIWLGHQWDKRASQFAGMMKDSKSRQALFFNSTFAVMGHVAKASGQVTEVDIKIATALMDQMNLTGQARVDAQQAFREGRDSDFDLAACIKAFRLISMGRKELLQMFLEIQIQTALSDGELHPKEHAILLVVAKGLGFSKTQLDDMLKRWQAEFKFHTQGQTEQVSITDAYHLLGMAASASDQDIKRAYRKLMNEHHPDKLVAKGLPEEMMELAKQKAQDIQTAYDRVKTDRGMR</sequence>
<dbReference type="InterPro" id="IPR023749">
    <property type="entry name" value="DjlA"/>
</dbReference>
<dbReference type="Pfam" id="PF00226">
    <property type="entry name" value="DnaJ"/>
    <property type="match status" value="1"/>
</dbReference>
<dbReference type="RefSeq" id="WP_188917287.1">
    <property type="nucleotide sequence ID" value="NZ_BMPZ01000001.1"/>
</dbReference>
<dbReference type="CDD" id="cd06257">
    <property type="entry name" value="DnaJ"/>
    <property type="match status" value="1"/>
</dbReference>
<dbReference type="Gene3D" id="1.10.3680.10">
    <property type="entry name" value="TerB-like"/>
    <property type="match status" value="1"/>
</dbReference>
<keyword evidence="2 7" id="KW-0997">Cell inner membrane</keyword>
<evidence type="ECO:0000256" key="2">
    <source>
        <dbReference type="ARBA" id="ARBA00022519"/>
    </source>
</evidence>
<organism evidence="10 11">
    <name type="scientific">Shewanella gelidii</name>
    <dbReference type="NCBI Taxonomy" id="1642821"/>
    <lineage>
        <taxon>Bacteria</taxon>
        <taxon>Pseudomonadati</taxon>
        <taxon>Pseudomonadota</taxon>
        <taxon>Gammaproteobacteria</taxon>
        <taxon>Alteromonadales</taxon>
        <taxon>Shewanellaceae</taxon>
        <taxon>Shewanella</taxon>
    </lineage>
</organism>
<dbReference type="GO" id="GO:0051087">
    <property type="term" value="F:protein-folding chaperone binding"/>
    <property type="evidence" value="ECO:0007669"/>
    <property type="project" value="InterPro"/>
</dbReference>
<feature type="domain" description="J" evidence="9">
    <location>
        <begin position="193"/>
        <end position="259"/>
    </location>
</feature>
<keyword evidence="5 7" id="KW-0472">Membrane</keyword>
<evidence type="ECO:0000313" key="10">
    <source>
        <dbReference type="EMBL" id="GGI69970.1"/>
    </source>
</evidence>
<keyword evidence="6 7" id="KW-0143">Chaperone</keyword>
<evidence type="ECO:0000259" key="9">
    <source>
        <dbReference type="PROSITE" id="PS50076"/>
    </source>
</evidence>
<reference evidence="10" key="1">
    <citation type="journal article" date="2014" name="Int. J. Syst. Evol. Microbiol.">
        <title>Complete genome sequence of Corynebacterium casei LMG S-19264T (=DSM 44701T), isolated from a smear-ripened cheese.</title>
        <authorList>
            <consortium name="US DOE Joint Genome Institute (JGI-PGF)"/>
            <person name="Walter F."/>
            <person name="Albersmeier A."/>
            <person name="Kalinowski J."/>
            <person name="Ruckert C."/>
        </authorList>
    </citation>
    <scope>NUCLEOTIDE SEQUENCE</scope>
    <source>
        <strain evidence="10">JCM 30804</strain>
    </source>
</reference>
<keyword evidence="11" id="KW-1185">Reference proteome</keyword>
<comment type="subunit">
    <text evidence="7">Homodimer.</text>
</comment>
<dbReference type="PRINTS" id="PR00625">
    <property type="entry name" value="JDOMAIN"/>
</dbReference>
<protein>
    <recommendedName>
        <fullName evidence="7">Co-chaperone protein DjlA</fullName>
    </recommendedName>
</protein>
<dbReference type="InterPro" id="IPR029024">
    <property type="entry name" value="TerB-like"/>
</dbReference>
<dbReference type="Proteomes" id="UP000613743">
    <property type="component" value="Unassembled WGS sequence"/>
</dbReference>
<accession>A0A917JKZ6</accession>
<dbReference type="InterPro" id="IPR036869">
    <property type="entry name" value="J_dom_sf"/>
</dbReference>
<dbReference type="EMBL" id="BMPZ01000001">
    <property type="protein sequence ID" value="GGI69970.1"/>
    <property type="molecule type" value="Genomic_DNA"/>
</dbReference>
<keyword evidence="1 7" id="KW-1003">Cell membrane</keyword>
<comment type="caution">
    <text evidence="10">The sequence shown here is derived from an EMBL/GenBank/DDBJ whole genome shotgun (WGS) entry which is preliminary data.</text>
</comment>
<dbReference type="PROSITE" id="PS50076">
    <property type="entry name" value="DNAJ_2"/>
    <property type="match status" value="1"/>
</dbReference>
<dbReference type="AlphaFoldDB" id="A0A917JKZ6"/>
<dbReference type="CDD" id="cd07316">
    <property type="entry name" value="terB_like_DjlA"/>
    <property type="match status" value="1"/>
</dbReference>
<evidence type="ECO:0000256" key="8">
    <source>
        <dbReference type="SAM" id="Phobius"/>
    </source>
</evidence>
<comment type="domain">
    <text evidence="7">The transmembrane domain is a dimerization domain.</text>
</comment>
<dbReference type="InterPro" id="IPR001623">
    <property type="entry name" value="DnaJ_domain"/>
</dbReference>
<dbReference type="PANTHER" id="PTHR24074">
    <property type="entry name" value="CO-CHAPERONE PROTEIN DJLA"/>
    <property type="match status" value="1"/>
</dbReference>
<dbReference type="InterPro" id="IPR007791">
    <property type="entry name" value="DjlA_N"/>
</dbReference>
<evidence type="ECO:0000256" key="1">
    <source>
        <dbReference type="ARBA" id="ARBA00022475"/>
    </source>
</evidence>
<dbReference type="HAMAP" id="MF_01153">
    <property type="entry name" value="DjlA"/>
    <property type="match status" value="1"/>
</dbReference>
<proteinExistence type="inferred from homology"/>
<dbReference type="Pfam" id="PF05099">
    <property type="entry name" value="TerB"/>
    <property type="match status" value="1"/>
</dbReference>
<evidence type="ECO:0000256" key="3">
    <source>
        <dbReference type="ARBA" id="ARBA00022692"/>
    </source>
</evidence>
<dbReference type="SUPFAM" id="SSF46565">
    <property type="entry name" value="Chaperone J-domain"/>
    <property type="match status" value="1"/>
</dbReference>
<feature type="transmembrane region" description="Helical" evidence="8">
    <location>
        <begin position="7"/>
        <end position="28"/>
    </location>
</feature>
<name>A0A917JKZ6_9GAMM</name>
<gene>
    <name evidence="7 10" type="primary">djlA</name>
    <name evidence="10" type="ORF">GCM10009332_03900</name>
</gene>
<evidence type="ECO:0000256" key="6">
    <source>
        <dbReference type="ARBA" id="ARBA00023186"/>
    </source>
</evidence>
<comment type="function">
    <text evidence="7">Regulatory DnaK co-chaperone. Direct interaction between DnaK and DjlA is needed for the induction of the wcaABCDE operon, involved in the synthesis of a colanic acid polysaccharide capsule, possibly through activation of the RcsB/RcsC phosphotransfer signaling pathway. The colanic acid capsule may help the bacterium survive conditions outside the host.</text>
</comment>
<evidence type="ECO:0000256" key="5">
    <source>
        <dbReference type="ARBA" id="ARBA00023136"/>
    </source>
</evidence>
<dbReference type="SMART" id="SM00271">
    <property type="entry name" value="DnaJ"/>
    <property type="match status" value="1"/>
</dbReference>
<evidence type="ECO:0000313" key="11">
    <source>
        <dbReference type="Proteomes" id="UP000613743"/>
    </source>
</evidence>
<dbReference type="NCBIfam" id="NF006948">
    <property type="entry name" value="PRK09430.1"/>
    <property type="match status" value="1"/>
</dbReference>